<name>S7I9X9_VIBFL</name>
<organism evidence="1 2">
    <name type="scientific">Vibrio fluvialis PG41</name>
    <dbReference type="NCBI Taxonomy" id="1336752"/>
    <lineage>
        <taxon>Bacteria</taxon>
        <taxon>Pseudomonadati</taxon>
        <taxon>Pseudomonadota</taxon>
        <taxon>Gammaproteobacteria</taxon>
        <taxon>Vibrionales</taxon>
        <taxon>Vibrionaceae</taxon>
        <taxon>Vibrio</taxon>
    </lineage>
</organism>
<comment type="caution">
    <text evidence="1">The sequence shown here is derived from an EMBL/GenBank/DDBJ whole genome shotgun (WGS) entry which is preliminary data.</text>
</comment>
<protein>
    <submittedName>
        <fullName evidence="1">Uncharacterized protein</fullName>
    </submittedName>
</protein>
<dbReference type="AlphaFoldDB" id="S7I9X9"/>
<evidence type="ECO:0000313" key="2">
    <source>
        <dbReference type="Proteomes" id="UP000014854"/>
    </source>
</evidence>
<dbReference type="EMBL" id="ASXS01000001">
    <property type="protein sequence ID" value="EPP24993.1"/>
    <property type="molecule type" value="Genomic_DNA"/>
</dbReference>
<gene>
    <name evidence="1" type="ORF">L910_0142</name>
</gene>
<evidence type="ECO:0000313" key="1">
    <source>
        <dbReference type="EMBL" id="EPP24993.1"/>
    </source>
</evidence>
<dbReference type="PATRIC" id="fig|1336752.4.peg.142"/>
<accession>S7I9X9</accession>
<sequence length="41" mass="4592">MLVYELPVTGNGTDSQITREYVMIRKGNGARADGWSEYANQ</sequence>
<reference evidence="1 2" key="1">
    <citation type="journal article" date="2013" name="Gut Pathog.">
        <title>Evidence of a new metabolic capacity in an emerging diarrheal pathogen: lessons from the draft genomes of Vibrio fluvialis strains PG41 and I21563.</title>
        <authorList>
            <person name="Khatri I."/>
            <person name="Mahajan S."/>
            <person name="Dureja C."/>
            <person name="Subramanian S."/>
            <person name="Raychaudhuri S."/>
        </authorList>
    </citation>
    <scope>NUCLEOTIDE SEQUENCE [LARGE SCALE GENOMIC DNA]</scope>
    <source>
        <strain evidence="1 2">PG41</strain>
    </source>
</reference>
<dbReference type="Proteomes" id="UP000014854">
    <property type="component" value="Unassembled WGS sequence"/>
</dbReference>
<proteinExistence type="predicted"/>